<gene>
    <name evidence="1" type="ORF">GCM10007989_04890</name>
</gene>
<proteinExistence type="predicted"/>
<accession>A0A918VQ11</accession>
<reference evidence="1" key="1">
    <citation type="journal article" date="2014" name="Int. J. Syst. Evol. Microbiol.">
        <title>Complete genome sequence of Corynebacterium casei LMG S-19264T (=DSM 44701T), isolated from a smear-ripened cheese.</title>
        <authorList>
            <consortium name="US DOE Joint Genome Institute (JGI-PGF)"/>
            <person name="Walter F."/>
            <person name="Albersmeier A."/>
            <person name="Kalinowski J."/>
            <person name="Ruckert C."/>
        </authorList>
    </citation>
    <scope>NUCLEOTIDE SEQUENCE</scope>
    <source>
        <strain evidence="1">KCTC 32437</strain>
    </source>
</reference>
<protein>
    <submittedName>
        <fullName evidence="1">Uncharacterized protein</fullName>
    </submittedName>
</protein>
<dbReference type="AlphaFoldDB" id="A0A918VQ11"/>
<dbReference type="Proteomes" id="UP000646579">
    <property type="component" value="Unassembled WGS sequence"/>
</dbReference>
<sequence length="398" mass="41897">MAIEFGSPNLPAMRDGKNGTILSADYFNPIFARLDGRLHVVEQLRASWLEAVDTVTRQGLTRIDVVLAPAFEKLGQVLELGFLVVSSSTPATLSEGANITFVTDAGVQSELFTPSPMLSVQRRGSVDDWAVVKLMAPYNRTTRELQVQVVATSGDGLEHDDWDIGALAGSTAAQLAMLDRVETARAEVAANRAAVTADKQTVAADKAAVTALRSETLTYRNAAETFRNEAAASAAAAALFDPASFYPKSETYTRSQVETLIADAVNALISGAPGALDTLNELAAAFGNDPNFATTVLNSLATKAPIAATQVSTNVTLVPGQRAWVMSDAAARTATLPSNPSTGTEVQVARVGANLVTINRNGKTIAGLSENLVIDEDLRIVSLTYVGSTWRVTAGSIA</sequence>
<organism evidence="1 2">
    <name type="scientific">Devosia pacifica</name>
    <dbReference type="NCBI Taxonomy" id="1335967"/>
    <lineage>
        <taxon>Bacteria</taxon>
        <taxon>Pseudomonadati</taxon>
        <taxon>Pseudomonadota</taxon>
        <taxon>Alphaproteobacteria</taxon>
        <taxon>Hyphomicrobiales</taxon>
        <taxon>Devosiaceae</taxon>
        <taxon>Devosia</taxon>
    </lineage>
</organism>
<evidence type="ECO:0000313" key="1">
    <source>
        <dbReference type="EMBL" id="GHA13319.1"/>
    </source>
</evidence>
<dbReference type="EMBL" id="BMZE01000001">
    <property type="protein sequence ID" value="GHA13319.1"/>
    <property type="molecule type" value="Genomic_DNA"/>
</dbReference>
<comment type="caution">
    <text evidence="1">The sequence shown here is derived from an EMBL/GenBank/DDBJ whole genome shotgun (WGS) entry which is preliminary data.</text>
</comment>
<evidence type="ECO:0000313" key="2">
    <source>
        <dbReference type="Proteomes" id="UP000646579"/>
    </source>
</evidence>
<keyword evidence="2" id="KW-1185">Reference proteome</keyword>
<reference evidence="1" key="2">
    <citation type="submission" date="2020-09" db="EMBL/GenBank/DDBJ databases">
        <authorList>
            <person name="Sun Q."/>
            <person name="Kim S."/>
        </authorList>
    </citation>
    <scope>NUCLEOTIDE SEQUENCE</scope>
    <source>
        <strain evidence="1">KCTC 32437</strain>
    </source>
</reference>
<dbReference type="RefSeq" id="WP_189424749.1">
    <property type="nucleotide sequence ID" value="NZ_BMZE01000001.1"/>
</dbReference>
<name>A0A918VQ11_9HYPH</name>